<evidence type="ECO:0000259" key="6">
    <source>
        <dbReference type="Pfam" id="PF00593"/>
    </source>
</evidence>
<dbReference type="Gene3D" id="2.170.130.10">
    <property type="entry name" value="TonB-dependent receptor, plug domain"/>
    <property type="match status" value="1"/>
</dbReference>
<dbReference type="InterPro" id="IPR000531">
    <property type="entry name" value="Beta-barrel_TonB"/>
</dbReference>
<dbReference type="Proteomes" id="UP000001036">
    <property type="component" value="Chromosome"/>
</dbReference>
<dbReference type="PANTHER" id="PTHR40980">
    <property type="entry name" value="PLUG DOMAIN-CONTAINING PROTEIN"/>
    <property type="match status" value="1"/>
</dbReference>
<dbReference type="eggNOG" id="COG1629">
    <property type="taxonomic scope" value="Bacteria"/>
</dbReference>
<dbReference type="EMBL" id="CP000934">
    <property type="protein sequence ID" value="ACE86085.1"/>
    <property type="molecule type" value="Genomic_DNA"/>
</dbReference>
<evidence type="ECO:0000256" key="4">
    <source>
        <dbReference type="RuleBase" id="RU003357"/>
    </source>
</evidence>
<reference evidence="8 9" key="1">
    <citation type="journal article" date="2008" name="J. Bacteriol.">
        <title>Insights into plant cell wall degradation from the genome sequence of the soil bacterium Cellvibrio japonicus.</title>
        <authorList>
            <person name="Deboy R.T."/>
            <person name="Mongodin E.F."/>
            <person name="Fouts D.E."/>
            <person name="Tailford L.E."/>
            <person name="Khouri H."/>
            <person name="Emerson J.B."/>
            <person name="Mohamoud Y."/>
            <person name="Watkins K."/>
            <person name="Henrissat B."/>
            <person name="Gilbert H.J."/>
            <person name="Nelson K.E."/>
        </authorList>
    </citation>
    <scope>NUCLEOTIDE SEQUENCE [LARGE SCALE GENOMIC DNA]</scope>
    <source>
        <strain evidence="8 9">Ueda107</strain>
    </source>
</reference>
<dbReference type="InterPro" id="IPR010104">
    <property type="entry name" value="TonB_rcpt_bac"/>
</dbReference>
<dbReference type="OrthoDB" id="8727862at2"/>
<proteinExistence type="inferred from homology"/>
<evidence type="ECO:0000256" key="1">
    <source>
        <dbReference type="ARBA" id="ARBA00004442"/>
    </source>
</evidence>
<keyword evidence="2 4" id="KW-0472">Membrane</keyword>
<dbReference type="AlphaFoldDB" id="B3PH32"/>
<keyword evidence="8" id="KW-0675">Receptor</keyword>
<comment type="similarity">
    <text evidence="4">Belongs to the TonB-dependent receptor family.</text>
</comment>
<dbReference type="eggNOG" id="COG4771">
    <property type="taxonomic scope" value="Bacteria"/>
</dbReference>
<gene>
    <name evidence="8" type="ordered locus">CJA_3627</name>
</gene>
<keyword evidence="3" id="KW-0998">Cell outer membrane</keyword>
<evidence type="ECO:0000256" key="5">
    <source>
        <dbReference type="SAM" id="SignalP"/>
    </source>
</evidence>
<dbReference type="InterPro" id="IPR012910">
    <property type="entry name" value="Plug_dom"/>
</dbReference>
<comment type="subcellular location">
    <subcellularLocation>
        <location evidence="1 4">Cell outer membrane</location>
    </subcellularLocation>
</comment>
<dbReference type="SUPFAM" id="SSF56935">
    <property type="entry name" value="Porins"/>
    <property type="match status" value="1"/>
</dbReference>
<evidence type="ECO:0000256" key="3">
    <source>
        <dbReference type="ARBA" id="ARBA00023237"/>
    </source>
</evidence>
<dbReference type="Pfam" id="PF00593">
    <property type="entry name" value="TonB_dep_Rec_b-barrel"/>
    <property type="match status" value="1"/>
</dbReference>
<evidence type="ECO:0000313" key="8">
    <source>
        <dbReference type="EMBL" id="ACE86085.1"/>
    </source>
</evidence>
<accession>B3PH32</accession>
<dbReference type="PANTHER" id="PTHR40980:SF3">
    <property type="entry name" value="TONB-DEPENDENT RECEPTOR-LIKE BETA-BARREL DOMAIN-CONTAINING PROTEIN"/>
    <property type="match status" value="1"/>
</dbReference>
<dbReference type="STRING" id="498211.CJA_3627"/>
<feature type="domain" description="TonB-dependent receptor plug" evidence="7">
    <location>
        <begin position="55"/>
        <end position="173"/>
    </location>
</feature>
<dbReference type="RefSeq" id="WP_012489202.1">
    <property type="nucleotide sequence ID" value="NC_010995.1"/>
</dbReference>
<sequence>MYKTTSFKKNILATVIASAALTGLSSGVLAQSNDSVEEVMVTGIRASLDRAMDVKRESAGVVDSINSEDIGKFPDTNLAESLQRITGVSISRQNGEGSEVTVRGFGPENNMITLNGRTMPTGTTYAGGSGADGTTRSGGSRAFNFANLASDNIAGVEVYKTSKANIATGGIGATINVKTARPLDNPGFNASIGAKALHDTTNVAGDDITPEVSGLISWSDDNDVFGASLALSSQERNSGSAGVTVNNWNIGVWGQDFLYDTAPESVFVNAPEAGQLYARPNDFRYAFSDFERERLNGQLTFQYRPAENITATVDYTYADTDLTEHRGEVTNWIQNGSNIAAVVFDDSEIATPLSITEAYSGTVDIGYEQQFRSQSNTLKSVGINLDVQISDEFKLVFDAHDSSLESLPTGPGKSGEVAIGLGSPTVSGKTLDFSRSIPTYGFVTTVPDNNITEDNVGSSILRVRGAGSVNDITQIKLDGAYQADGARFDFGIEARDMEMKAYQTAEVNQALGNWGIANPGEFAGMGVLERINVHSMFDDFNVGNSPAIGFRGDAVELTRISNTLYPDSCLCVADANASDDYIEEKTQAFYLQVGFDGEIGQFPISVLTGLRYETTDVTSSSVVTPVAYMLWENNNDFSTVYTNTTISAGEKASYDHLLPSLDLKMDLTENLVARAAFSKTIARADFGDMSFAPSEFDMTGSTFNGYLPTATSGNPGLLPLESNNFDLSIEYYFDDSSYASVGFFEKRVINFIGQGQELRSFYGIRDQSSASSQRVQAAVAELRDLGLQTDDTNLYAMMVLQAHPEALNATNGNGDLIFPNGVFEGTGEQLLLLGETNGWDIAPNGDDPESEFLTSTPVNDKEAKIYGAEFAVQHFFGDTGFGVLANYTLVRGDVKFNNTGSPEEAQFALTGLSDTANLVLMYENHGIEARLAYNWRDKFLTETNQGSSRNPRYVEAYSQIDLSVSYALTDNLTISAEGINITGEDSREHNRNSRMLRYADDLGARYALGMRYKF</sequence>
<dbReference type="HOGENOM" id="CLU_006935_2_0_6"/>
<evidence type="ECO:0000259" key="7">
    <source>
        <dbReference type="Pfam" id="PF07715"/>
    </source>
</evidence>
<keyword evidence="5" id="KW-0732">Signal</keyword>
<dbReference type="Gene3D" id="2.40.170.20">
    <property type="entry name" value="TonB-dependent receptor, beta-barrel domain"/>
    <property type="match status" value="1"/>
</dbReference>
<keyword evidence="9" id="KW-1185">Reference proteome</keyword>
<feature type="signal peptide" evidence="5">
    <location>
        <begin position="1"/>
        <end position="30"/>
    </location>
</feature>
<dbReference type="Pfam" id="PF07715">
    <property type="entry name" value="Plug"/>
    <property type="match status" value="1"/>
</dbReference>
<dbReference type="InterPro" id="IPR037066">
    <property type="entry name" value="Plug_dom_sf"/>
</dbReference>
<feature type="domain" description="TonB-dependent receptor-like beta-barrel" evidence="6">
    <location>
        <begin position="430"/>
        <end position="981"/>
    </location>
</feature>
<feature type="chain" id="PRO_5002796674" evidence="5">
    <location>
        <begin position="31"/>
        <end position="1014"/>
    </location>
</feature>
<keyword evidence="4" id="KW-0798">TonB box</keyword>
<dbReference type="InterPro" id="IPR036942">
    <property type="entry name" value="Beta-barrel_TonB_sf"/>
</dbReference>
<evidence type="ECO:0000313" key="9">
    <source>
        <dbReference type="Proteomes" id="UP000001036"/>
    </source>
</evidence>
<protein>
    <submittedName>
        <fullName evidence="8">TonB-dependent receptor</fullName>
    </submittedName>
</protein>
<evidence type="ECO:0000256" key="2">
    <source>
        <dbReference type="ARBA" id="ARBA00023136"/>
    </source>
</evidence>
<name>B3PH32_CELJU</name>
<dbReference type="NCBIfam" id="TIGR01782">
    <property type="entry name" value="TonB-Xanth-Caul"/>
    <property type="match status" value="1"/>
</dbReference>
<organism evidence="8 9">
    <name type="scientific">Cellvibrio japonicus (strain Ueda107)</name>
    <name type="common">Pseudomonas fluorescens subsp. cellulosa</name>
    <dbReference type="NCBI Taxonomy" id="498211"/>
    <lineage>
        <taxon>Bacteria</taxon>
        <taxon>Pseudomonadati</taxon>
        <taxon>Pseudomonadota</taxon>
        <taxon>Gammaproteobacteria</taxon>
        <taxon>Cellvibrionales</taxon>
        <taxon>Cellvibrionaceae</taxon>
        <taxon>Cellvibrio</taxon>
    </lineage>
</organism>
<dbReference type="KEGG" id="cja:CJA_3627"/>
<dbReference type="GO" id="GO:0009279">
    <property type="term" value="C:cell outer membrane"/>
    <property type="evidence" value="ECO:0007669"/>
    <property type="project" value="UniProtKB-SubCell"/>
</dbReference>